<sequence length="262" mass="29973">MNNLTANYERILEVLRKISTDRQLPMQRRRPAMSDLELISLSLTAEYMGIDSESDLFRKLPSCLLSKIDRTVYNRRKRRLMPYQNAIGLKLAESFNSCEDVFIVDSMPLEVCKIARSSRSKICKEELYSSPAKGYCASQKMYYFGYKLHAVCSLKGVFQSIDLTPANVHDIHYLNDIKDQISDCTLLGDKGYLSQTIQLNLFEHAKLDWIPQKEITKRDLNLNLACSENLERGLKLYSLKCATSSWLDATMPNLSTVSKPGF</sequence>
<reference evidence="2 3" key="1">
    <citation type="submission" date="2019-07" db="EMBL/GenBank/DDBJ databases">
        <title>Genomic Encyclopedia of Archaeal and Bacterial Type Strains, Phase II (KMG-II): from individual species to whole genera.</title>
        <authorList>
            <person name="Goeker M."/>
        </authorList>
    </citation>
    <scope>NUCLEOTIDE SEQUENCE [LARGE SCALE GENOMIC DNA]</scope>
    <source>
        <strain evidence="2 3">DSM 18850</strain>
    </source>
</reference>
<evidence type="ECO:0000313" key="3">
    <source>
        <dbReference type="Proteomes" id="UP000325105"/>
    </source>
</evidence>
<dbReference type="EMBL" id="VNHX01000002">
    <property type="protein sequence ID" value="TYP97745.1"/>
    <property type="molecule type" value="Genomic_DNA"/>
</dbReference>
<gene>
    <name evidence="2" type="ORF">BC792_102167</name>
</gene>
<dbReference type="GO" id="GO:0003677">
    <property type="term" value="F:DNA binding"/>
    <property type="evidence" value="ECO:0007669"/>
    <property type="project" value="InterPro"/>
</dbReference>
<accession>A0A5S5DPV2</accession>
<dbReference type="Pfam" id="PF01609">
    <property type="entry name" value="DDE_Tnp_1"/>
    <property type="match status" value="1"/>
</dbReference>
<proteinExistence type="predicted"/>
<evidence type="ECO:0000259" key="1">
    <source>
        <dbReference type="Pfam" id="PF01609"/>
    </source>
</evidence>
<protein>
    <submittedName>
        <fullName evidence="2">DDE family transposase</fullName>
    </submittedName>
</protein>
<feature type="domain" description="Transposase IS4-like" evidence="1">
    <location>
        <begin position="97"/>
        <end position="202"/>
    </location>
</feature>
<name>A0A5S5DPV2_9SPHI</name>
<dbReference type="AlphaFoldDB" id="A0A5S5DPV2"/>
<dbReference type="InterPro" id="IPR002559">
    <property type="entry name" value="Transposase_11"/>
</dbReference>
<evidence type="ECO:0000313" key="2">
    <source>
        <dbReference type="EMBL" id="TYP97745.1"/>
    </source>
</evidence>
<dbReference type="GO" id="GO:0006313">
    <property type="term" value="P:DNA transposition"/>
    <property type="evidence" value="ECO:0007669"/>
    <property type="project" value="InterPro"/>
</dbReference>
<organism evidence="2 3">
    <name type="scientific">Sphingobacterium allocomposti</name>
    <dbReference type="NCBI Taxonomy" id="415956"/>
    <lineage>
        <taxon>Bacteria</taxon>
        <taxon>Pseudomonadati</taxon>
        <taxon>Bacteroidota</taxon>
        <taxon>Sphingobacteriia</taxon>
        <taxon>Sphingobacteriales</taxon>
        <taxon>Sphingobacteriaceae</taxon>
        <taxon>Sphingobacterium</taxon>
    </lineage>
</organism>
<dbReference type="NCBIfam" id="NF033520">
    <property type="entry name" value="transpos_IS982"/>
    <property type="match status" value="1"/>
</dbReference>
<comment type="caution">
    <text evidence="2">The sequence shown here is derived from an EMBL/GenBank/DDBJ whole genome shotgun (WGS) entry which is preliminary data.</text>
</comment>
<keyword evidence="3" id="KW-1185">Reference proteome</keyword>
<dbReference type="Proteomes" id="UP000325105">
    <property type="component" value="Unassembled WGS sequence"/>
</dbReference>
<dbReference type="GO" id="GO:0004803">
    <property type="term" value="F:transposase activity"/>
    <property type="evidence" value="ECO:0007669"/>
    <property type="project" value="InterPro"/>
</dbReference>